<dbReference type="InParanoid" id="G0NEB4"/>
<evidence type="ECO:0000256" key="1">
    <source>
        <dbReference type="ARBA" id="ARBA00004123"/>
    </source>
</evidence>
<dbReference type="SUPFAM" id="SSF57933">
    <property type="entry name" value="TAZ domain"/>
    <property type="match status" value="1"/>
</dbReference>
<comment type="subcellular location">
    <subcellularLocation>
        <location evidence="1">Nucleus</location>
    </subcellularLocation>
</comment>
<dbReference type="AlphaFoldDB" id="G0NEB4"/>
<dbReference type="GO" id="GO:0008270">
    <property type="term" value="F:zinc ion binding"/>
    <property type="evidence" value="ECO:0007669"/>
    <property type="project" value="UniProtKB-KW"/>
</dbReference>
<reference evidence="15" key="1">
    <citation type="submission" date="2011-07" db="EMBL/GenBank/DDBJ databases">
        <authorList>
            <consortium name="Caenorhabditis brenneri Sequencing and Analysis Consortium"/>
            <person name="Wilson R.K."/>
        </authorList>
    </citation>
    <scope>NUCLEOTIDE SEQUENCE [LARGE SCALE GENOMIC DNA]</scope>
    <source>
        <strain evidence="15">PB2801</strain>
    </source>
</reference>
<keyword evidence="5 12" id="KW-0863">Zinc-finger</keyword>
<dbReference type="Proteomes" id="UP000008068">
    <property type="component" value="Unassembled WGS sequence"/>
</dbReference>
<dbReference type="PANTHER" id="PTHR13808:SF1">
    <property type="entry name" value="HISTONE ACETYLTRANSFERASE"/>
    <property type="match status" value="1"/>
</dbReference>
<keyword evidence="8" id="KW-0805">Transcription regulation</keyword>
<evidence type="ECO:0000256" key="9">
    <source>
        <dbReference type="ARBA" id="ARBA00023163"/>
    </source>
</evidence>
<evidence type="ECO:0000256" key="11">
    <source>
        <dbReference type="ARBA" id="ARBA00048017"/>
    </source>
</evidence>
<evidence type="ECO:0000256" key="2">
    <source>
        <dbReference type="ARBA" id="ARBA00013184"/>
    </source>
</evidence>
<dbReference type="GO" id="GO:0031490">
    <property type="term" value="F:chromatin DNA binding"/>
    <property type="evidence" value="ECO:0007669"/>
    <property type="project" value="TreeGrafter"/>
</dbReference>
<dbReference type="InterPro" id="IPR000197">
    <property type="entry name" value="Znf_TAZ"/>
</dbReference>
<dbReference type="GO" id="GO:0000123">
    <property type="term" value="C:histone acetyltransferase complex"/>
    <property type="evidence" value="ECO:0007669"/>
    <property type="project" value="TreeGrafter"/>
</dbReference>
<feature type="zinc finger region" description="TAZ-type" evidence="12">
    <location>
        <begin position="16"/>
        <end position="94"/>
    </location>
</feature>
<dbReference type="Gene3D" id="1.10.246.20">
    <property type="entry name" value="Coactivator CBP, KIX domain"/>
    <property type="match status" value="1"/>
</dbReference>
<dbReference type="EMBL" id="GL379872">
    <property type="protein sequence ID" value="EGT58758.1"/>
    <property type="molecule type" value="Genomic_DNA"/>
</dbReference>
<dbReference type="Gene3D" id="1.20.1020.10">
    <property type="entry name" value="TAZ domain"/>
    <property type="match status" value="1"/>
</dbReference>
<proteinExistence type="predicted"/>
<dbReference type="PROSITE" id="PS50134">
    <property type="entry name" value="ZF_TAZ"/>
    <property type="match status" value="1"/>
</dbReference>
<dbReference type="OrthoDB" id="899at2759"/>
<keyword evidence="7" id="KW-0156">Chromatin regulator</keyword>
<evidence type="ECO:0000256" key="5">
    <source>
        <dbReference type="ARBA" id="ARBA00022771"/>
    </source>
</evidence>
<evidence type="ECO:0000256" key="4">
    <source>
        <dbReference type="ARBA" id="ARBA00022723"/>
    </source>
</evidence>
<dbReference type="InterPro" id="IPR013178">
    <property type="entry name" value="Histone_AcTrfase_Rtt109/CBP"/>
</dbReference>
<dbReference type="InterPro" id="IPR036529">
    <property type="entry name" value="KIX_dom_sf"/>
</dbReference>
<keyword evidence="10" id="KW-0539">Nucleus</keyword>
<dbReference type="eggNOG" id="KOG1778">
    <property type="taxonomic scope" value="Eukaryota"/>
</dbReference>
<dbReference type="STRING" id="135651.G0NEB4"/>
<accession>G0NEB4</accession>
<sequence>MSASSSDTNSPSPPGQLNRMEEHKRQLVMLFHAKNCNAQPCTVSHCADFKNIWNHMINCRAGENCTVTGCALSRSLMIHYKNCQNGNCGICAEVRKAQGGGQNWRENLDPRILENLRATFVGTLTTCLPPPAGPDVLNPNSILQATFQPRRIETQIFNEAPSLLAYLVHIGMLIDVAKGGEPASKPWHEGVKFPERVRCVIKMMEALLGAGSRSQQRINGLVSNLKEFERELYSKANSSEEYLHGLQNKAVQMKASQ</sequence>
<evidence type="ECO:0000256" key="10">
    <source>
        <dbReference type="ARBA" id="ARBA00023242"/>
    </source>
</evidence>
<keyword evidence="15" id="KW-1185">Reference proteome</keyword>
<dbReference type="GO" id="GO:0045944">
    <property type="term" value="P:positive regulation of transcription by RNA polymerase II"/>
    <property type="evidence" value="ECO:0007669"/>
    <property type="project" value="TreeGrafter"/>
</dbReference>
<dbReference type="GO" id="GO:0004402">
    <property type="term" value="F:histone acetyltransferase activity"/>
    <property type="evidence" value="ECO:0007669"/>
    <property type="project" value="InterPro"/>
</dbReference>
<dbReference type="Pfam" id="PF02135">
    <property type="entry name" value="zf-TAZ"/>
    <property type="match status" value="1"/>
</dbReference>
<keyword evidence="9" id="KW-0804">Transcription</keyword>
<organism evidence="15">
    <name type="scientific">Caenorhabditis brenneri</name>
    <name type="common">Nematode worm</name>
    <dbReference type="NCBI Taxonomy" id="135651"/>
    <lineage>
        <taxon>Eukaryota</taxon>
        <taxon>Metazoa</taxon>
        <taxon>Ecdysozoa</taxon>
        <taxon>Nematoda</taxon>
        <taxon>Chromadorea</taxon>
        <taxon>Rhabditida</taxon>
        <taxon>Rhabditina</taxon>
        <taxon>Rhabditomorpha</taxon>
        <taxon>Rhabditoidea</taxon>
        <taxon>Rhabditidae</taxon>
        <taxon>Peloderinae</taxon>
        <taxon>Caenorhabditis</taxon>
    </lineage>
</organism>
<dbReference type="SMART" id="SM00551">
    <property type="entry name" value="ZnF_TAZ"/>
    <property type="match status" value="1"/>
</dbReference>
<keyword evidence="3" id="KW-0808">Transferase</keyword>
<evidence type="ECO:0000313" key="14">
    <source>
        <dbReference type="EMBL" id="EGT58758.1"/>
    </source>
</evidence>
<keyword evidence="6 12" id="KW-0862">Zinc</keyword>
<evidence type="ECO:0000256" key="8">
    <source>
        <dbReference type="ARBA" id="ARBA00023015"/>
    </source>
</evidence>
<evidence type="ECO:0000313" key="15">
    <source>
        <dbReference type="Proteomes" id="UP000008068"/>
    </source>
</evidence>
<dbReference type="SUPFAM" id="SSF47040">
    <property type="entry name" value="Kix domain of CBP (creb binding protein)"/>
    <property type="match status" value="1"/>
</dbReference>
<gene>
    <name evidence="14" type="ORF">CAEBREN_06111</name>
</gene>
<comment type="catalytic activity">
    <reaction evidence="11">
        <text>L-lysyl-[protein] + acetyl-CoA = N(6)-acetyl-L-lysyl-[protein] + CoA + H(+)</text>
        <dbReference type="Rhea" id="RHEA:45948"/>
        <dbReference type="Rhea" id="RHEA-COMP:9752"/>
        <dbReference type="Rhea" id="RHEA-COMP:10731"/>
        <dbReference type="ChEBI" id="CHEBI:15378"/>
        <dbReference type="ChEBI" id="CHEBI:29969"/>
        <dbReference type="ChEBI" id="CHEBI:57287"/>
        <dbReference type="ChEBI" id="CHEBI:57288"/>
        <dbReference type="ChEBI" id="CHEBI:61930"/>
        <dbReference type="EC" id="2.3.1.48"/>
    </reaction>
</comment>
<dbReference type="Pfam" id="PF16987">
    <property type="entry name" value="KIX_2"/>
    <property type="match status" value="1"/>
</dbReference>
<evidence type="ECO:0000256" key="7">
    <source>
        <dbReference type="ARBA" id="ARBA00022853"/>
    </source>
</evidence>
<keyword evidence="4 12" id="KW-0479">Metal-binding</keyword>
<feature type="domain" description="TAZ-type" evidence="13">
    <location>
        <begin position="16"/>
        <end position="94"/>
    </location>
</feature>
<dbReference type="HOGENOM" id="CLU_1082713_0_0_1"/>
<protein>
    <recommendedName>
        <fullName evidence="2">histone acetyltransferase</fullName>
        <ecNumber evidence="2">2.3.1.48</ecNumber>
    </recommendedName>
</protein>
<dbReference type="InterPro" id="IPR036546">
    <property type="entry name" value="MED15_KIX"/>
</dbReference>
<evidence type="ECO:0000256" key="3">
    <source>
        <dbReference type="ARBA" id="ARBA00022679"/>
    </source>
</evidence>
<evidence type="ECO:0000256" key="12">
    <source>
        <dbReference type="PROSITE-ProRule" id="PRU00203"/>
    </source>
</evidence>
<evidence type="ECO:0000256" key="6">
    <source>
        <dbReference type="ARBA" id="ARBA00022833"/>
    </source>
</evidence>
<dbReference type="PANTHER" id="PTHR13808">
    <property type="entry name" value="CBP/P300-RELATED"/>
    <property type="match status" value="1"/>
</dbReference>
<dbReference type="GO" id="GO:0005667">
    <property type="term" value="C:transcription regulator complex"/>
    <property type="evidence" value="ECO:0007669"/>
    <property type="project" value="TreeGrafter"/>
</dbReference>
<dbReference type="EC" id="2.3.1.48" evidence="2"/>
<dbReference type="InterPro" id="IPR035898">
    <property type="entry name" value="TAZ_dom_sf"/>
</dbReference>
<evidence type="ECO:0000259" key="13">
    <source>
        <dbReference type="PROSITE" id="PS50134"/>
    </source>
</evidence>
<dbReference type="GO" id="GO:0003713">
    <property type="term" value="F:transcription coactivator activity"/>
    <property type="evidence" value="ECO:0007669"/>
    <property type="project" value="TreeGrafter"/>
</dbReference>
<name>G0NEB4_CAEBE</name>
<dbReference type="GO" id="GO:0005634">
    <property type="term" value="C:nucleus"/>
    <property type="evidence" value="ECO:0007669"/>
    <property type="project" value="UniProtKB-SubCell"/>
</dbReference>